<dbReference type="RefSeq" id="WP_200816395.1">
    <property type="nucleotide sequence ID" value="NZ_FWYB01000012.1"/>
</dbReference>
<sequence length="523" mass="61227">MSTETLTARPISGQPAARQAAAGIYNNERWTETQKIAFRIAFIFVTLFCFPLDTGFYRMIYHFDYAHLTYRELTEVVAFFNPQFINIFSASGFFGPASYINFPFILLIAIIGGIIWTALDQQRTQYNLLYYWVRVFARYRVAYAGIGWGYKKLFVMQMPREYEGLWNTELIDFFAKRLYWEAISVAPRYEVFLGFAEFIGGFLLLFRRTTGIGAAITLIVFGNIAISNHAYDIGEQVPSAAMAMLSMFILWHDVPGVWSLIVKEQDARIVHYYPKFKIAWQKYARLAVKYAFNFVFVVLFFILEVYGYTHNDFYKIPNTPGLKGSAGFYEVTEFKLNNKVVPYSQQDSIRWHDVTFEDWSSISIKLANRPQDIEMFAAGSYPRRTEVYDGKWHFHWQGDIRRYGDPEKKHRKKDPAQRDLNITWESSGMAGRHWYYYKADTVKHVLYLQNKSRTNRHLKQVLHYSRPSANRIILSGLNEFKDSIYVVLDRSAKKYPLTQISLSSQRQGMSNHLNNNQIEQNRF</sequence>
<keyword evidence="2" id="KW-1133">Transmembrane helix</keyword>
<feature type="transmembrane region" description="Helical" evidence="2">
    <location>
        <begin position="186"/>
        <end position="205"/>
    </location>
</feature>
<evidence type="ECO:0000313" key="3">
    <source>
        <dbReference type="EMBL" id="SMD08618.1"/>
    </source>
</evidence>
<feature type="transmembrane region" description="Helical" evidence="2">
    <location>
        <begin position="237"/>
        <end position="262"/>
    </location>
</feature>
<feature type="transmembrane region" description="Helical" evidence="2">
    <location>
        <begin position="131"/>
        <end position="150"/>
    </location>
</feature>
<gene>
    <name evidence="3" type="ORF">SAMN04488101_11247</name>
</gene>
<evidence type="ECO:0000256" key="1">
    <source>
        <dbReference type="SAM" id="MobiDB-lite"/>
    </source>
</evidence>
<evidence type="ECO:0008006" key="5">
    <source>
        <dbReference type="Google" id="ProtNLM"/>
    </source>
</evidence>
<feature type="transmembrane region" description="Helical" evidence="2">
    <location>
        <begin position="212"/>
        <end position="231"/>
    </location>
</feature>
<dbReference type="Proteomes" id="UP000192678">
    <property type="component" value="Unassembled WGS sequence"/>
</dbReference>
<dbReference type="EMBL" id="FWYB01000012">
    <property type="protein sequence ID" value="SMD08618.1"/>
    <property type="molecule type" value="Genomic_DNA"/>
</dbReference>
<keyword evidence="2" id="KW-0812">Transmembrane</keyword>
<protein>
    <recommendedName>
        <fullName evidence="5">DoxX protein</fullName>
    </recommendedName>
</protein>
<organism evidence="3 4">
    <name type="scientific">Pedobacter nyackensis</name>
    <dbReference type="NCBI Taxonomy" id="475255"/>
    <lineage>
        <taxon>Bacteria</taxon>
        <taxon>Pseudomonadati</taxon>
        <taxon>Bacteroidota</taxon>
        <taxon>Sphingobacteriia</taxon>
        <taxon>Sphingobacteriales</taxon>
        <taxon>Sphingobacteriaceae</taxon>
        <taxon>Pedobacter</taxon>
    </lineage>
</organism>
<accession>A0A1W2EHH3</accession>
<feature type="transmembrane region" description="Helical" evidence="2">
    <location>
        <begin position="100"/>
        <end position="119"/>
    </location>
</feature>
<dbReference type="AlphaFoldDB" id="A0A1W2EHH3"/>
<feature type="transmembrane region" description="Helical" evidence="2">
    <location>
        <begin position="283"/>
        <end position="303"/>
    </location>
</feature>
<feature type="transmembrane region" description="Helical" evidence="2">
    <location>
        <begin position="36"/>
        <end position="56"/>
    </location>
</feature>
<proteinExistence type="predicted"/>
<reference evidence="3 4" key="1">
    <citation type="submission" date="2017-04" db="EMBL/GenBank/DDBJ databases">
        <authorList>
            <person name="Afonso C.L."/>
            <person name="Miller P.J."/>
            <person name="Scott M.A."/>
            <person name="Spackman E."/>
            <person name="Goraichik I."/>
            <person name="Dimitrov K.M."/>
            <person name="Suarez D.L."/>
            <person name="Swayne D.E."/>
        </authorList>
    </citation>
    <scope>NUCLEOTIDE SEQUENCE [LARGE SCALE GENOMIC DNA]</scope>
    <source>
        <strain evidence="3 4">DSM 19625</strain>
    </source>
</reference>
<name>A0A1W2EHH3_9SPHI</name>
<keyword evidence="2" id="KW-0472">Membrane</keyword>
<evidence type="ECO:0000313" key="4">
    <source>
        <dbReference type="Proteomes" id="UP000192678"/>
    </source>
</evidence>
<dbReference type="STRING" id="475255.SAMN04488101_11247"/>
<evidence type="ECO:0000256" key="2">
    <source>
        <dbReference type="SAM" id="Phobius"/>
    </source>
</evidence>
<feature type="region of interest" description="Disordered" evidence="1">
    <location>
        <begin position="503"/>
        <end position="523"/>
    </location>
</feature>
<keyword evidence="4" id="KW-1185">Reference proteome</keyword>